<sequence length="74" mass="8014">MLQTATPRCGVPASVAAAAAAAGAAGVVCMSWSSPLSFDRYFCLHAPPGSVFWCVYAQWDVFRFRSTNRPTDRQ</sequence>
<proteinExistence type="predicted"/>
<accession>A0A2M4DKN8</accession>
<organism evidence="1">
    <name type="scientific">Anopheles darlingi</name>
    <name type="common">Mosquito</name>
    <dbReference type="NCBI Taxonomy" id="43151"/>
    <lineage>
        <taxon>Eukaryota</taxon>
        <taxon>Metazoa</taxon>
        <taxon>Ecdysozoa</taxon>
        <taxon>Arthropoda</taxon>
        <taxon>Hexapoda</taxon>
        <taxon>Insecta</taxon>
        <taxon>Pterygota</taxon>
        <taxon>Neoptera</taxon>
        <taxon>Endopterygota</taxon>
        <taxon>Diptera</taxon>
        <taxon>Nematocera</taxon>
        <taxon>Culicoidea</taxon>
        <taxon>Culicidae</taxon>
        <taxon>Anophelinae</taxon>
        <taxon>Anopheles</taxon>
    </lineage>
</organism>
<dbReference type="AlphaFoldDB" id="A0A2M4DKN8"/>
<dbReference type="EMBL" id="GGFL01013927">
    <property type="protein sequence ID" value="MBW78105.1"/>
    <property type="molecule type" value="Transcribed_RNA"/>
</dbReference>
<reference evidence="1" key="1">
    <citation type="submission" date="2018-01" db="EMBL/GenBank/DDBJ databases">
        <title>An insight into the sialome of Amazonian anophelines.</title>
        <authorList>
            <person name="Ribeiro J.M."/>
            <person name="Scarpassa V."/>
            <person name="Calvo E."/>
        </authorList>
    </citation>
    <scope>NUCLEOTIDE SEQUENCE</scope>
</reference>
<evidence type="ECO:0000313" key="1">
    <source>
        <dbReference type="EMBL" id="MBW78105.1"/>
    </source>
</evidence>
<protein>
    <submittedName>
        <fullName evidence="1">Putative secreted protein</fullName>
    </submittedName>
</protein>
<name>A0A2M4DKN8_ANODA</name>